<evidence type="ECO:0000256" key="4">
    <source>
        <dbReference type="ARBA" id="ARBA00023069"/>
    </source>
</evidence>
<dbReference type="GO" id="GO:0005930">
    <property type="term" value="C:axoneme"/>
    <property type="evidence" value="ECO:0007669"/>
    <property type="project" value="TreeGrafter"/>
</dbReference>
<feature type="non-terminal residue" evidence="6">
    <location>
        <position position="73"/>
    </location>
</feature>
<comment type="subcellular location">
    <subcellularLocation>
        <location evidence="1">Cell projection</location>
        <location evidence="1">Cilium</location>
    </subcellularLocation>
</comment>
<dbReference type="GO" id="GO:0030991">
    <property type="term" value="C:intraciliary transport particle A"/>
    <property type="evidence" value="ECO:0007669"/>
    <property type="project" value="TreeGrafter"/>
</dbReference>
<name>A0AA40I934_CNENI</name>
<keyword evidence="3" id="KW-0677">Repeat</keyword>
<keyword evidence="7" id="KW-1185">Reference proteome</keyword>
<dbReference type="PANTHER" id="PTHR15722:SF7">
    <property type="entry name" value="INTRAFLAGELLAR TRANSPORT PROTEIN 140 HOMOLOG"/>
    <property type="match status" value="1"/>
</dbReference>
<dbReference type="EMBL" id="JAULJE010000003">
    <property type="protein sequence ID" value="KAK1344675.1"/>
    <property type="molecule type" value="Genomic_DNA"/>
</dbReference>
<sequence length="73" mass="8421">MVGRRPLRDFVGLEDCDKATRNAMLNFSFFIAVGDMDEAFKSIKLIKSLETYSLFTSHRCKSWVVWNPCSIVK</sequence>
<gene>
    <name evidence="6" type="ORF">QTO34_013373</name>
</gene>
<dbReference type="PANTHER" id="PTHR15722">
    <property type="entry name" value="IFT140/172-RELATED"/>
    <property type="match status" value="1"/>
</dbReference>
<dbReference type="Proteomes" id="UP001177744">
    <property type="component" value="Unassembled WGS sequence"/>
</dbReference>
<evidence type="ECO:0000256" key="1">
    <source>
        <dbReference type="ARBA" id="ARBA00004138"/>
    </source>
</evidence>
<evidence type="ECO:0000256" key="2">
    <source>
        <dbReference type="ARBA" id="ARBA00022574"/>
    </source>
</evidence>
<keyword evidence="2" id="KW-0853">WD repeat</keyword>
<dbReference type="AlphaFoldDB" id="A0AA40I934"/>
<organism evidence="6 7">
    <name type="scientific">Cnephaeus nilssonii</name>
    <name type="common">Northern bat</name>
    <name type="synonym">Eptesicus nilssonii</name>
    <dbReference type="NCBI Taxonomy" id="3371016"/>
    <lineage>
        <taxon>Eukaryota</taxon>
        <taxon>Metazoa</taxon>
        <taxon>Chordata</taxon>
        <taxon>Craniata</taxon>
        <taxon>Vertebrata</taxon>
        <taxon>Euteleostomi</taxon>
        <taxon>Mammalia</taxon>
        <taxon>Eutheria</taxon>
        <taxon>Laurasiatheria</taxon>
        <taxon>Chiroptera</taxon>
        <taxon>Yangochiroptera</taxon>
        <taxon>Vespertilionidae</taxon>
        <taxon>Cnephaeus</taxon>
    </lineage>
</organism>
<evidence type="ECO:0000256" key="3">
    <source>
        <dbReference type="ARBA" id="ARBA00022737"/>
    </source>
</evidence>
<protein>
    <submittedName>
        <fullName evidence="6">Uncharacterized protein</fullName>
    </submittedName>
</protein>
<accession>A0AA40I934</accession>
<keyword evidence="4" id="KW-0969">Cilium</keyword>
<evidence type="ECO:0000313" key="7">
    <source>
        <dbReference type="Proteomes" id="UP001177744"/>
    </source>
</evidence>
<reference evidence="6" key="1">
    <citation type="submission" date="2023-06" db="EMBL/GenBank/DDBJ databases">
        <title>Reference genome for the Northern bat (Eptesicus nilssonii), a most northern bat species.</title>
        <authorList>
            <person name="Laine V.N."/>
            <person name="Pulliainen A.T."/>
            <person name="Lilley T.M."/>
        </authorList>
    </citation>
    <scope>NUCLEOTIDE SEQUENCE</scope>
    <source>
        <strain evidence="6">BLF_Eptnil</strain>
        <tissue evidence="6">Kidney</tissue>
    </source>
</reference>
<evidence type="ECO:0000313" key="6">
    <source>
        <dbReference type="EMBL" id="KAK1344675.1"/>
    </source>
</evidence>
<comment type="caution">
    <text evidence="6">The sequence shown here is derived from an EMBL/GenBank/DDBJ whole genome shotgun (WGS) entry which is preliminary data.</text>
</comment>
<dbReference type="GO" id="GO:0035721">
    <property type="term" value="P:intraciliary retrograde transport"/>
    <property type="evidence" value="ECO:0007669"/>
    <property type="project" value="TreeGrafter"/>
</dbReference>
<keyword evidence="5" id="KW-0966">Cell projection</keyword>
<dbReference type="GO" id="GO:0036064">
    <property type="term" value="C:ciliary basal body"/>
    <property type="evidence" value="ECO:0007669"/>
    <property type="project" value="TreeGrafter"/>
</dbReference>
<evidence type="ECO:0000256" key="5">
    <source>
        <dbReference type="ARBA" id="ARBA00023273"/>
    </source>
</evidence>
<proteinExistence type="predicted"/>